<keyword evidence="1" id="KW-1185">Reference proteome</keyword>
<evidence type="ECO:0000313" key="1">
    <source>
        <dbReference type="Proteomes" id="UP000887565"/>
    </source>
</evidence>
<dbReference type="WBParaSite" id="nRc.2.0.1.t29401-RA">
    <property type="protein sequence ID" value="nRc.2.0.1.t29401-RA"/>
    <property type="gene ID" value="nRc.2.0.1.g29401"/>
</dbReference>
<name>A0A915JT24_ROMCU</name>
<dbReference type="Proteomes" id="UP000887565">
    <property type="component" value="Unplaced"/>
</dbReference>
<sequence>HRSGLWQGHRPRRRCLQATSRRKTILGILQLGAEKNFEVLYSRKLSNNSSNVQTSNLPEDQKEIFLDFDIRTMENQLCQHSFPR</sequence>
<proteinExistence type="predicted"/>
<dbReference type="AlphaFoldDB" id="A0A915JT24"/>
<organism evidence="1 2">
    <name type="scientific">Romanomermis culicivorax</name>
    <name type="common">Nematode worm</name>
    <dbReference type="NCBI Taxonomy" id="13658"/>
    <lineage>
        <taxon>Eukaryota</taxon>
        <taxon>Metazoa</taxon>
        <taxon>Ecdysozoa</taxon>
        <taxon>Nematoda</taxon>
        <taxon>Enoplea</taxon>
        <taxon>Dorylaimia</taxon>
        <taxon>Mermithida</taxon>
        <taxon>Mermithoidea</taxon>
        <taxon>Mermithidae</taxon>
        <taxon>Romanomermis</taxon>
    </lineage>
</organism>
<reference evidence="2" key="1">
    <citation type="submission" date="2022-11" db="UniProtKB">
        <authorList>
            <consortium name="WormBaseParasite"/>
        </authorList>
    </citation>
    <scope>IDENTIFICATION</scope>
</reference>
<protein>
    <submittedName>
        <fullName evidence="2">Uncharacterized protein</fullName>
    </submittedName>
</protein>
<evidence type="ECO:0000313" key="2">
    <source>
        <dbReference type="WBParaSite" id="nRc.2.0.1.t29401-RA"/>
    </source>
</evidence>
<accession>A0A915JT24</accession>